<dbReference type="RefSeq" id="WP_088257258.1">
    <property type="nucleotide sequence ID" value="NZ_NIDE01000014.1"/>
</dbReference>
<keyword evidence="2" id="KW-0805">Transcription regulation</keyword>
<evidence type="ECO:0000256" key="5">
    <source>
        <dbReference type="ARBA" id="ARBA00023163"/>
    </source>
</evidence>
<evidence type="ECO:0000256" key="1">
    <source>
        <dbReference type="ARBA" id="ARBA00010641"/>
    </source>
</evidence>
<name>A0A225D6S8_9BACT</name>
<dbReference type="AlphaFoldDB" id="A0A225D6S8"/>
<keyword evidence="5" id="KW-0804">Transcription</keyword>
<evidence type="ECO:0000256" key="2">
    <source>
        <dbReference type="ARBA" id="ARBA00023015"/>
    </source>
</evidence>
<protein>
    <submittedName>
        <fullName evidence="9">Uncharacterized protein</fullName>
    </submittedName>
</protein>
<dbReference type="GO" id="GO:0003677">
    <property type="term" value="F:DNA binding"/>
    <property type="evidence" value="ECO:0007669"/>
    <property type="project" value="UniProtKB-KW"/>
</dbReference>
<evidence type="ECO:0000313" key="9">
    <source>
        <dbReference type="EMBL" id="OWK37300.1"/>
    </source>
</evidence>
<dbReference type="OrthoDB" id="273082at2"/>
<dbReference type="SUPFAM" id="SSF88659">
    <property type="entry name" value="Sigma3 and sigma4 domains of RNA polymerase sigma factors"/>
    <property type="match status" value="1"/>
</dbReference>
<keyword evidence="10" id="KW-1185">Reference proteome</keyword>
<dbReference type="InterPro" id="IPR013249">
    <property type="entry name" value="RNA_pol_sigma70_r4_t2"/>
</dbReference>
<dbReference type="InterPro" id="IPR013324">
    <property type="entry name" value="RNA_pol_sigma_r3/r4-like"/>
</dbReference>
<feature type="region of interest" description="Disordered" evidence="6">
    <location>
        <begin position="1"/>
        <end position="26"/>
    </location>
</feature>
<organism evidence="9 10">
    <name type="scientific">Fimbriiglobus ruber</name>
    <dbReference type="NCBI Taxonomy" id="1908690"/>
    <lineage>
        <taxon>Bacteria</taxon>
        <taxon>Pseudomonadati</taxon>
        <taxon>Planctomycetota</taxon>
        <taxon>Planctomycetia</taxon>
        <taxon>Gemmatales</taxon>
        <taxon>Gemmataceae</taxon>
        <taxon>Fimbriiglobus</taxon>
    </lineage>
</organism>
<evidence type="ECO:0000256" key="3">
    <source>
        <dbReference type="ARBA" id="ARBA00023082"/>
    </source>
</evidence>
<accession>A0A225D6S8</accession>
<dbReference type="Gene3D" id="1.10.1740.10">
    <property type="match status" value="1"/>
</dbReference>
<evidence type="ECO:0000256" key="6">
    <source>
        <dbReference type="SAM" id="MobiDB-lite"/>
    </source>
</evidence>
<dbReference type="EMBL" id="NIDE01000014">
    <property type="protein sequence ID" value="OWK37300.1"/>
    <property type="molecule type" value="Genomic_DNA"/>
</dbReference>
<dbReference type="Proteomes" id="UP000214646">
    <property type="component" value="Unassembled WGS sequence"/>
</dbReference>
<sequence>MPEVTANAVGTTAPPDDPVHAALENPANRGRLTAAARAAVRGKSIDVGDVIQEVYKRALESRDRFDPATGSVSTWLNGFVRNVVREKCREVAGSPLSDGGRWDRVVAPEYEDVLNLDEARDLVKRFLSALPAKLHQAVELRYLKEMEYEQIGTMLGISADNARQRVSRGMKQLVELAETEGRS</sequence>
<evidence type="ECO:0000259" key="8">
    <source>
        <dbReference type="Pfam" id="PF08281"/>
    </source>
</evidence>
<evidence type="ECO:0000313" key="10">
    <source>
        <dbReference type="Proteomes" id="UP000214646"/>
    </source>
</evidence>
<dbReference type="InterPro" id="IPR036388">
    <property type="entry name" value="WH-like_DNA-bd_sf"/>
</dbReference>
<dbReference type="Gene3D" id="1.10.10.10">
    <property type="entry name" value="Winged helix-like DNA-binding domain superfamily/Winged helix DNA-binding domain"/>
    <property type="match status" value="1"/>
</dbReference>
<dbReference type="CDD" id="cd06171">
    <property type="entry name" value="Sigma70_r4"/>
    <property type="match status" value="1"/>
</dbReference>
<keyword evidence="3" id="KW-0731">Sigma factor</keyword>
<evidence type="ECO:0000256" key="4">
    <source>
        <dbReference type="ARBA" id="ARBA00023125"/>
    </source>
</evidence>
<dbReference type="GO" id="GO:0016987">
    <property type="term" value="F:sigma factor activity"/>
    <property type="evidence" value="ECO:0007669"/>
    <property type="project" value="UniProtKB-KW"/>
</dbReference>
<gene>
    <name evidence="9" type="ORF">FRUB_06420</name>
</gene>
<reference evidence="10" key="1">
    <citation type="submission" date="2017-06" db="EMBL/GenBank/DDBJ databases">
        <title>Genome analysis of Fimbriiglobus ruber SP5, the first member of the order Planctomycetales with confirmed chitinolytic capability.</title>
        <authorList>
            <person name="Ravin N.V."/>
            <person name="Rakitin A.L."/>
            <person name="Ivanova A.A."/>
            <person name="Beletsky A.V."/>
            <person name="Kulichevskaya I.S."/>
            <person name="Mardanov A.V."/>
            <person name="Dedysh S.N."/>
        </authorList>
    </citation>
    <scope>NUCLEOTIDE SEQUENCE [LARGE SCALE GENOMIC DNA]</scope>
    <source>
        <strain evidence="10">SP5</strain>
    </source>
</reference>
<comment type="similarity">
    <text evidence="1">Belongs to the sigma-70 factor family. ECF subfamily.</text>
</comment>
<dbReference type="SUPFAM" id="SSF88946">
    <property type="entry name" value="Sigma2 domain of RNA polymerase sigma factors"/>
    <property type="match status" value="1"/>
</dbReference>
<dbReference type="InterPro" id="IPR007627">
    <property type="entry name" value="RNA_pol_sigma70_r2"/>
</dbReference>
<dbReference type="Pfam" id="PF04542">
    <property type="entry name" value="Sigma70_r2"/>
    <property type="match status" value="1"/>
</dbReference>
<dbReference type="NCBIfam" id="TIGR02937">
    <property type="entry name" value="sigma70-ECF"/>
    <property type="match status" value="1"/>
</dbReference>
<dbReference type="GO" id="GO:0006352">
    <property type="term" value="P:DNA-templated transcription initiation"/>
    <property type="evidence" value="ECO:0007669"/>
    <property type="project" value="InterPro"/>
</dbReference>
<dbReference type="InterPro" id="IPR013325">
    <property type="entry name" value="RNA_pol_sigma_r2"/>
</dbReference>
<feature type="domain" description="RNA polymerase sigma-70 region 2" evidence="7">
    <location>
        <begin position="28"/>
        <end position="89"/>
    </location>
</feature>
<dbReference type="InterPro" id="IPR039425">
    <property type="entry name" value="RNA_pol_sigma-70-like"/>
</dbReference>
<dbReference type="Pfam" id="PF08281">
    <property type="entry name" value="Sigma70_r4_2"/>
    <property type="match status" value="1"/>
</dbReference>
<dbReference type="PANTHER" id="PTHR43133:SF8">
    <property type="entry name" value="RNA POLYMERASE SIGMA FACTOR HI_1459-RELATED"/>
    <property type="match status" value="1"/>
</dbReference>
<dbReference type="PANTHER" id="PTHR43133">
    <property type="entry name" value="RNA POLYMERASE ECF-TYPE SIGMA FACTO"/>
    <property type="match status" value="1"/>
</dbReference>
<evidence type="ECO:0000259" key="7">
    <source>
        <dbReference type="Pfam" id="PF04542"/>
    </source>
</evidence>
<proteinExistence type="inferred from homology"/>
<dbReference type="InterPro" id="IPR014284">
    <property type="entry name" value="RNA_pol_sigma-70_dom"/>
</dbReference>
<feature type="domain" description="RNA polymerase sigma factor 70 region 4 type 2" evidence="8">
    <location>
        <begin position="122"/>
        <end position="173"/>
    </location>
</feature>
<keyword evidence="4" id="KW-0238">DNA-binding</keyword>
<comment type="caution">
    <text evidence="9">The sequence shown here is derived from an EMBL/GenBank/DDBJ whole genome shotgun (WGS) entry which is preliminary data.</text>
</comment>